<dbReference type="Proteomes" id="UP000199568">
    <property type="component" value="Unassembled WGS sequence"/>
</dbReference>
<dbReference type="SUPFAM" id="SSF88697">
    <property type="entry name" value="PUA domain-like"/>
    <property type="match status" value="1"/>
</dbReference>
<proteinExistence type="predicted"/>
<dbReference type="InterPro" id="IPR019722">
    <property type="entry name" value="HI_0552_fam"/>
</dbReference>
<protein>
    <submittedName>
        <fullName evidence="1">5-methylcytosine-specific restriction endonuclease McrBC, GTP-binding regulatory subunit McrB</fullName>
    </submittedName>
</protein>
<evidence type="ECO:0000313" key="1">
    <source>
        <dbReference type="EMBL" id="SET45502.1"/>
    </source>
</evidence>
<dbReference type="GO" id="GO:0004519">
    <property type="term" value="F:endonuclease activity"/>
    <property type="evidence" value="ECO:0007669"/>
    <property type="project" value="UniProtKB-KW"/>
</dbReference>
<accession>A0A1I0ELT4</accession>
<dbReference type="SUPFAM" id="SSF52540">
    <property type="entry name" value="P-loop containing nucleoside triphosphate hydrolases"/>
    <property type="match status" value="1"/>
</dbReference>
<keyword evidence="1" id="KW-0540">Nuclease</keyword>
<dbReference type="OrthoDB" id="9781481at2"/>
<keyword evidence="2" id="KW-1185">Reference proteome</keyword>
<dbReference type="AlphaFoldDB" id="A0A1I0ELT4"/>
<organism evidence="1 2">
    <name type="scientific">Natronincola peptidivorans</name>
    <dbReference type="NCBI Taxonomy" id="426128"/>
    <lineage>
        <taxon>Bacteria</taxon>
        <taxon>Bacillati</taxon>
        <taxon>Bacillota</taxon>
        <taxon>Clostridia</taxon>
        <taxon>Peptostreptococcales</taxon>
        <taxon>Natronincolaceae</taxon>
        <taxon>Natronincola</taxon>
    </lineage>
</organism>
<name>A0A1I0ELT4_9FIRM</name>
<reference evidence="1 2" key="1">
    <citation type="submission" date="2016-10" db="EMBL/GenBank/DDBJ databases">
        <authorList>
            <person name="de Groot N.N."/>
        </authorList>
    </citation>
    <scope>NUCLEOTIDE SEQUENCE [LARGE SCALE GENOMIC DNA]</scope>
    <source>
        <strain evidence="1 2">DSM 18979</strain>
    </source>
</reference>
<dbReference type="InterPro" id="IPR015947">
    <property type="entry name" value="PUA-like_sf"/>
</dbReference>
<keyword evidence="1" id="KW-0255">Endonuclease</keyword>
<sequence length="922" mass="108625">MRVSEEIFNVFDRESFKYRTDQPDSDQVRNEYQTAWNQWKDLIQNNVYPKLGDKFIVEPTESWQNSGSLRQRFWTRIKTKGREKSASCIAAMINVSSLRVYLEWHDYKSENSTNNVEQHNEWVKYVKEWAQKFDIDIKQYSVWISGSTSAVEDKTIPLEAFIKDTNKHQEMIIETKENSGSWLRIGRIISKAEVLSWVDASFEIAEIVFQLEWLYDKTNITEMENQDRRYWLFNTYYAKYQEVWMKSKEIGVASMQYEIGIQKANDITRNVNVMKQIALGDYVIAYTGDKGFLGIGKVTREFFEETDPNKYIAIGENNWRQRIGIDWLIKVDKPVYYRGENFKSKVGLINENAVMGSYVIFEISKLGFKFIKSMLENSRYNKQGSEKMKYTFADYVAARGFKFDEDVLHNYIICLMSKPFVILSGISGTGKTKIAQFFAEYMCPDEEKTVDDVAEVDDDPFSFIYKIQPYNLKYKQLIIPQKYAKLLDLPNEGSSKHVTVKFIDIQDECRIYNAPKGDYRQLSLTGKIGEYIKNNCSLDGYIKISFEKEDDKDVIVFKHVSTEKKKVKTRSSRYAFISVRPDWVDNRSLLGFFNPITEKYQATELLKLMLRAKEDKNKPYFVILDEMNLAKVEYYFSDFLSCLESRRIGLDGEVRSESIKLHDCEEEVLYVDEDGKEYIIPARLEIPFNIYFTGTVNVDETTYMFSPKVLDRGNVIEFNEVDLNYYGEMLWENEQNENDIHVYADSEFVSGFTDDFQYHNKLIEKQFNLDSDSKKCFEHIVNINNILKKYNLHFGYRVVDEVLYYLTNARKTDYFEPLKALDYQIIQRILPKMYGNRRKLEAPLTELLAYCFGWEINDLIKKVHLQPVDQQYISAKLKEESMTEEILKSQFAKHEIRFKKTAVKLYRMLILLKDNGFVSFIE</sequence>
<gene>
    <name evidence="1" type="ORF">SAMN05660297_02445</name>
</gene>
<evidence type="ECO:0000313" key="2">
    <source>
        <dbReference type="Proteomes" id="UP000199568"/>
    </source>
</evidence>
<dbReference type="RefSeq" id="WP_090444375.1">
    <property type="nucleotide sequence ID" value="NZ_FOHU01000011.1"/>
</dbReference>
<dbReference type="Pfam" id="PF10786">
    <property type="entry name" value="HI_0552"/>
    <property type="match status" value="1"/>
</dbReference>
<dbReference type="InterPro" id="IPR027417">
    <property type="entry name" value="P-loop_NTPase"/>
</dbReference>
<keyword evidence="1" id="KW-0378">Hydrolase</keyword>
<dbReference type="EMBL" id="FOHU01000011">
    <property type="protein sequence ID" value="SET45502.1"/>
    <property type="molecule type" value="Genomic_DNA"/>
</dbReference>
<dbReference type="Gene3D" id="3.40.50.300">
    <property type="entry name" value="P-loop containing nucleotide triphosphate hydrolases"/>
    <property type="match status" value="1"/>
</dbReference>
<dbReference type="STRING" id="426128.SAMN05660297_02445"/>